<feature type="transmembrane region" description="Helical" evidence="1">
    <location>
        <begin position="6"/>
        <end position="24"/>
    </location>
</feature>
<dbReference type="OrthoDB" id="1508846at2759"/>
<evidence type="ECO:0000313" key="3">
    <source>
        <dbReference type="Proteomes" id="UP000186601"/>
    </source>
</evidence>
<comment type="caution">
    <text evidence="2">The sequence shown here is derived from an EMBL/GenBank/DDBJ whole genome shotgun (WGS) entry which is preliminary data.</text>
</comment>
<dbReference type="EMBL" id="MLYV02000712">
    <property type="protein sequence ID" value="PSR79018.1"/>
    <property type="molecule type" value="Genomic_DNA"/>
</dbReference>
<keyword evidence="1" id="KW-0472">Membrane</keyword>
<keyword evidence="3" id="KW-1185">Reference proteome</keyword>
<reference evidence="2 3" key="1">
    <citation type="submission" date="2018-02" db="EMBL/GenBank/DDBJ databases">
        <title>Genome sequence of the basidiomycete white-rot fungus Phlebia centrifuga.</title>
        <authorList>
            <person name="Granchi Z."/>
            <person name="Peng M."/>
            <person name="de Vries R.P."/>
            <person name="Hilden K."/>
            <person name="Makela M.R."/>
            <person name="Grigoriev I."/>
            <person name="Riley R."/>
        </authorList>
    </citation>
    <scope>NUCLEOTIDE SEQUENCE [LARGE SCALE GENOMIC DNA]</scope>
    <source>
        <strain evidence="2 3">FBCC195</strain>
    </source>
</reference>
<gene>
    <name evidence="2" type="ORF">PHLCEN_2v7205</name>
</gene>
<sequence>MSSTFPIFLVLAVVGVLMITAWLATPKGPNQTSTEVHGGGVRKLVEVLQVVEFVL</sequence>
<keyword evidence="1" id="KW-0812">Transmembrane</keyword>
<name>A0A2R6NX62_9APHY</name>
<evidence type="ECO:0000313" key="2">
    <source>
        <dbReference type="EMBL" id="PSR79018.1"/>
    </source>
</evidence>
<organism evidence="2 3">
    <name type="scientific">Hermanssonia centrifuga</name>
    <dbReference type="NCBI Taxonomy" id="98765"/>
    <lineage>
        <taxon>Eukaryota</taxon>
        <taxon>Fungi</taxon>
        <taxon>Dikarya</taxon>
        <taxon>Basidiomycota</taxon>
        <taxon>Agaricomycotina</taxon>
        <taxon>Agaricomycetes</taxon>
        <taxon>Polyporales</taxon>
        <taxon>Meruliaceae</taxon>
        <taxon>Hermanssonia</taxon>
    </lineage>
</organism>
<dbReference type="AlphaFoldDB" id="A0A2R6NX62"/>
<proteinExistence type="predicted"/>
<evidence type="ECO:0000256" key="1">
    <source>
        <dbReference type="SAM" id="Phobius"/>
    </source>
</evidence>
<keyword evidence="1" id="KW-1133">Transmembrane helix</keyword>
<protein>
    <submittedName>
        <fullName evidence="2">Uncharacterized protein</fullName>
    </submittedName>
</protein>
<dbReference type="Proteomes" id="UP000186601">
    <property type="component" value="Unassembled WGS sequence"/>
</dbReference>
<accession>A0A2R6NX62</accession>